<dbReference type="InterPro" id="IPR052022">
    <property type="entry name" value="26kDa_periplasmic_antigen"/>
</dbReference>
<dbReference type="PANTHER" id="PTHR34387">
    <property type="entry name" value="SLR1258 PROTEIN"/>
    <property type="match status" value="1"/>
</dbReference>
<protein>
    <recommendedName>
        <fullName evidence="3">Oxidative stress defense protein</fullName>
    </recommendedName>
</protein>
<dbReference type="RefSeq" id="WP_188564814.1">
    <property type="nucleotide sequence ID" value="NZ_BMED01000001.1"/>
</dbReference>
<evidence type="ECO:0000313" key="2">
    <source>
        <dbReference type="Proteomes" id="UP000637423"/>
    </source>
</evidence>
<evidence type="ECO:0000313" key="1">
    <source>
        <dbReference type="EMBL" id="GGC64767.1"/>
    </source>
</evidence>
<sequence>MLKKIVFIVFSFCFYVPGFASQLPDYPFIHAIGMAYVSVTPDKGELAFDVKASDADAEAALALAVERLAEVRSLLAQQGIPDADISIRDLRKEIKKDAANPNSGGQVVELSYGAYVKIRDLTKWQAIISALLKLNNIDKVEASFDSTTRDKIELDLSIEAAKDAQRKATGMVSAYGKHLGAVTAMSEGKLKSLSSAIGLVSESSSSHAEIERRQAVGIDLFVIPPLKLQASIDVIFKIK</sequence>
<dbReference type="GO" id="GO:0006974">
    <property type="term" value="P:DNA damage response"/>
    <property type="evidence" value="ECO:0007669"/>
    <property type="project" value="TreeGrafter"/>
</dbReference>
<evidence type="ECO:0008006" key="3">
    <source>
        <dbReference type="Google" id="ProtNLM"/>
    </source>
</evidence>
<dbReference type="AlphaFoldDB" id="A0A916XEL9"/>
<dbReference type="Gene3D" id="3.30.70.2970">
    <property type="entry name" value="Protein of unknown function (DUF541), domain 2"/>
    <property type="match status" value="1"/>
</dbReference>
<dbReference type="Pfam" id="PF04402">
    <property type="entry name" value="SIMPL"/>
    <property type="match status" value="1"/>
</dbReference>
<proteinExistence type="predicted"/>
<gene>
    <name evidence="1" type="ORF">GCM10011396_09720</name>
</gene>
<dbReference type="PANTHER" id="PTHR34387:SF2">
    <property type="entry name" value="SLR1258 PROTEIN"/>
    <property type="match status" value="1"/>
</dbReference>
<dbReference type="Gene3D" id="3.30.110.170">
    <property type="entry name" value="Protein of unknown function (DUF541), domain 1"/>
    <property type="match status" value="1"/>
</dbReference>
<reference evidence="1" key="2">
    <citation type="submission" date="2020-09" db="EMBL/GenBank/DDBJ databases">
        <authorList>
            <person name="Sun Q."/>
            <person name="Zhou Y."/>
        </authorList>
    </citation>
    <scope>NUCLEOTIDE SEQUENCE</scope>
    <source>
        <strain evidence="1">CGMCC 1.10998</strain>
    </source>
</reference>
<dbReference type="InterPro" id="IPR007497">
    <property type="entry name" value="SIMPL/DUF541"/>
</dbReference>
<comment type="caution">
    <text evidence="1">The sequence shown here is derived from an EMBL/GenBank/DDBJ whole genome shotgun (WGS) entry which is preliminary data.</text>
</comment>
<organism evidence="1 2">
    <name type="scientific">Undibacterium terreum</name>
    <dbReference type="NCBI Taxonomy" id="1224302"/>
    <lineage>
        <taxon>Bacteria</taxon>
        <taxon>Pseudomonadati</taxon>
        <taxon>Pseudomonadota</taxon>
        <taxon>Betaproteobacteria</taxon>
        <taxon>Burkholderiales</taxon>
        <taxon>Oxalobacteraceae</taxon>
        <taxon>Undibacterium</taxon>
    </lineage>
</organism>
<dbReference type="EMBL" id="BMED01000001">
    <property type="protein sequence ID" value="GGC64767.1"/>
    <property type="molecule type" value="Genomic_DNA"/>
</dbReference>
<reference evidence="1" key="1">
    <citation type="journal article" date="2014" name="Int. J. Syst. Evol. Microbiol.">
        <title>Complete genome sequence of Corynebacterium casei LMG S-19264T (=DSM 44701T), isolated from a smear-ripened cheese.</title>
        <authorList>
            <consortium name="US DOE Joint Genome Institute (JGI-PGF)"/>
            <person name="Walter F."/>
            <person name="Albersmeier A."/>
            <person name="Kalinowski J."/>
            <person name="Ruckert C."/>
        </authorList>
    </citation>
    <scope>NUCLEOTIDE SEQUENCE</scope>
    <source>
        <strain evidence="1">CGMCC 1.10998</strain>
    </source>
</reference>
<name>A0A916XEL9_9BURK</name>
<keyword evidence="2" id="KW-1185">Reference proteome</keyword>
<dbReference type="Proteomes" id="UP000637423">
    <property type="component" value="Unassembled WGS sequence"/>
</dbReference>
<accession>A0A916XEL9</accession>